<proteinExistence type="predicted"/>
<dbReference type="HOGENOM" id="CLU_088941_0_1_5"/>
<dbReference type="PhylomeDB" id="Q2RTJ1"/>
<dbReference type="InterPro" id="IPR010412">
    <property type="entry name" value="DUF1007"/>
</dbReference>
<dbReference type="KEGG" id="rru:Rru_A1754"/>
<feature type="signal peptide" evidence="1">
    <location>
        <begin position="1"/>
        <end position="21"/>
    </location>
</feature>
<accession>Q2RTJ1</accession>
<dbReference type="EMBL" id="CP000230">
    <property type="protein sequence ID" value="ABC22554.1"/>
    <property type="molecule type" value="Genomic_DNA"/>
</dbReference>
<dbReference type="STRING" id="269796.Rru_A1754"/>
<protein>
    <recommendedName>
        <fullName evidence="4">DUF1007 family protein</fullName>
    </recommendedName>
</protein>
<evidence type="ECO:0000256" key="1">
    <source>
        <dbReference type="SAM" id="SignalP"/>
    </source>
</evidence>
<feature type="chain" id="PRO_5004214642" description="DUF1007 family protein" evidence="1">
    <location>
        <begin position="22"/>
        <end position="216"/>
    </location>
</feature>
<name>Q2RTJ1_RHORT</name>
<sequence length="216" mass="23592">MVRLLSVVLFLILCGTLPARAHPHVSIDARVALGVDGEGRLETVALTWIFDEIYSAYSVEGYKRDKAGHPDPAALEAMIAQAMIDLRDWDYFTELKIGGQRQTWGEVRAHEAKWEAGRLIYRFTLALAAPTSLRAVAPTLSLRVYDPSYYIAILLEDKPGAAQITPALPPCVVHIRPPMGLREAMIDDAVALAETIEPGQEGLGAPFAETIGVVCQ</sequence>
<dbReference type="eggNOG" id="COG3683">
    <property type="taxonomic scope" value="Bacteria"/>
</dbReference>
<dbReference type="EnsemblBacteria" id="ABC22554">
    <property type="protein sequence ID" value="ABC22554"/>
    <property type="gene ID" value="Rru_A1754"/>
</dbReference>
<keyword evidence="3" id="KW-1185">Reference proteome</keyword>
<reference evidence="2 3" key="1">
    <citation type="journal article" date="2011" name="Stand. Genomic Sci.">
        <title>Complete genome sequence of Rhodospirillum rubrum type strain (S1).</title>
        <authorList>
            <person name="Munk A.C."/>
            <person name="Copeland A."/>
            <person name="Lucas S."/>
            <person name="Lapidus A."/>
            <person name="Del Rio T.G."/>
            <person name="Barry K."/>
            <person name="Detter J.C."/>
            <person name="Hammon N."/>
            <person name="Israni S."/>
            <person name="Pitluck S."/>
            <person name="Brettin T."/>
            <person name="Bruce D."/>
            <person name="Han C."/>
            <person name="Tapia R."/>
            <person name="Gilna P."/>
            <person name="Schmutz J."/>
            <person name="Larimer F."/>
            <person name="Land M."/>
            <person name="Kyrpides N.C."/>
            <person name="Mavromatis K."/>
            <person name="Richardson P."/>
            <person name="Rohde M."/>
            <person name="Goker M."/>
            <person name="Klenk H.P."/>
            <person name="Zhang Y."/>
            <person name="Roberts G.P."/>
            <person name="Reslewic S."/>
            <person name="Schwartz D.C."/>
        </authorList>
    </citation>
    <scope>NUCLEOTIDE SEQUENCE [LARGE SCALE GENOMIC DNA]</scope>
    <source>
        <strain evidence="3">ATCC 11170 / ATH 1.1.1 / DSM 467 / LMG 4362 / NCIMB 8255 / S1</strain>
    </source>
</reference>
<evidence type="ECO:0000313" key="3">
    <source>
        <dbReference type="Proteomes" id="UP000001929"/>
    </source>
</evidence>
<dbReference type="AlphaFoldDB" id="Q2RTJ1"/>
<gene>
    <name evidence="2" type="ordered locus">Rru_A1754</name>
</gene>
<dbReference type="PATRIC" id="fig|269796.9.peg.1832"/>
<dbReference type="RefSeq" id="WP_011389507.1">
    <property type="nucleotide sequence ID" value="NC_007643.1"/>
</dbReference>
<evidence type="ECO:0008006" key="4">
    <source>
        <dbReference type="Google" id="ProtNLM"/>
    </source>
</evidence>
<dbReference type="Proteomes" id="UP000001929">
    <property type="component" value="Chromosome"/>
</dbReference>
<dbReference type="Pfam" id="PF06226">
    <property type="entry name" value="DUF1007"/>
    <property type="match status" value="1"/>
</dbReference>
<organism evidence="2 3">
    <name type="scientific">Rhodospirillum rubrum (strain ATCC 11170 / ATH 1.1.1 / DSM 467 / LMG 4362 / NCIMB 8255 / S1)</name>
    <dbReference type="NCBI Taxonomy" id="269796"/>
    <lineage>
        <taxon>Bacteria</taxon>
        <taxon>Pseudomonadati</taxon>
        <taxon>Pseudomonadota</taxon>
        <taxon>Alphaproteobacteria</taxon>
        <taxon>Rhodospirillales</taxon>
        <taxon>Rhodospirillaceae</taxon>
        <taxon>Rhodospirillum</taxon>
    </lineage>
</organism>
<evidence type="ECO:0000313" key="2">
    <source>
        <dbReference type="EMBL" id="ABC22554.1"/>
    </source>
</evidence>
<keyword evidence="1" id="KW-0732">Signal</keyword>